<organism evidence="3">
    <name type="scientific">Lotharella globosa</name>
    <dbReference type="NCBI Taxonomy" id="91324"/>
    <lineage>
        <taxon>Eukaryota</taxon>
        <taxon>Sar</taxon>
        <taxon>Rhizaria</taxon>
        <taxon>Cercozoa</taxon>
        <taxon>Chlorarachniophyceae</taxon>
        <taxon>Lotharella</taxon>
    </lineage>
</organism>
<protein>
    <submittedName>
        <fullName evidence="3">Uncharacterized protein</fullName>
    </submittedName>
</protein>
<feature type="coiled-coil region" evidence="1">
    <location>
        <begin position="79"/>
        <end position="117"/>
    </location>
</feature>
<dbReference type="AlphaFoldDB" id="A0A6U3BFG4"/>
<sequence>MEELPDSNEELFRDLLAMDSPAPIPANILITRGNVAGAKRNLHSEMKSTTAKRQKTDGKFQRDEEDFSDESDDEYDSKIEEKTLELESMVEELTTQNDNLEARIRALESEQHELKFQRRRVQLKARRRRSGRRPDHFDGIKPMGPDAFLQIWLLISTLGDVGSQIKTKLAQFSKSKALAKASQSNGLQFPRVEGVDSLQQSATITCGDSPTELRRQLLVALATCSARMTWDMAESMRRVRGRERWNEDGDGT</sequence>
<dbReference type="EMBL" id="HBIV01036228">
    <property type="protein sequence ID" value="CAE0674109.1"/>
    <property type="molecule type" value="Transcribed_RNA"/>
</dbReference>
<feature type="compositionally biased region" description="Acidic residues" evidence="2">
    <location>
        <begin position="63"/>
        <end position="75"/>
    </location>
</feature>
<evidence type="ECO:0000313" key="3">
    <source>
        <dbReference type="EMBL" id="CAE0674109.1"/>
    </source>
</evidence>
<name>A0A6U3BFG4_9EUKA</name>
<accession>A0A6U3BFG4</accession>
<evidence type="ECO:0000256" key="2">
    <source>
        <dbReference type="SAM" id="MobiDB-lite"/>
    </source>
</evidence>
<evidence type="ECO:0000256" key="1">
    <source>
        <dbReference type="SAM" id="Coils"/>
    </source>
</evidence>
<keyword evidence="1" id="KW-0175">Coiled coil</keyword>
<reference evidence="3" key="1">
    <citation type="submission" date="2021-01" db="EMBL/GenBank/DDBJ databases">
        <authorList>
            <person name="Corre E."/>
            <person name="Pelletier E."/>
            <person name="Niang G."/>
            <person name="Scheremetjew M."/>
            <person name="Finn R."/>
            <person name="Kale V."/>
            <person name="Holt S."/>
            <person name="Cochrane G."/>
            <person name="Meng A."/>
            <person name="Brown T."/>
            <person name="Cohen L."/>
        </authorList>
    </citation>
    <scope>NUCLEOTIDE SEQUENCE</scope>
    <source>
        <strain evidence="3">CCCM811</strain>
    </source>
</reference>
<feature type="region of interest" description="Disordered" evidence="2">
    <location>
        <begin position="40"/>
        <end position="76"/>
    </location>
</feature>
<gene>
    <name evidence="3" type="ORF">LGLO00237_LOCUS25883</name>
</gene>
<proteinExistence type="predicted"/>